<evidence type="ECO:0000313" key="2">
    <source>
        <dbReference type="EMBL" id="TNC74211.1"/>
    </source>
</evidence>
<comment type="caution">
    <text evidence="2">The sequence shown here is derived from an EMBL/GenBank/DDBJ whole genome shotgun (WGS) entry which is preliminary data.</text>
</comment>
<evidence type="ECO:0000313" key="3">
    <source>
        <dbReference type="Proteomes" id="UP000305709"/>
    </source>
</evidence>
<organism evidence="2 3">
    <name type="scientific">Rubellimicrobium roseum</name>
    <dbReference type="NCBI Taxonomy" id="687525"/>
    <lineage>
        <taxon>Bacteria</taxon>
        <taxon>Pseudomonadati</taxon>
        <taxon>Pseudomonadota</taxon>
        <taxon>Alphaproteobacteria</taxon>
        <taxon>Rhodobacterales</taxon>
        <taxon>Roseobacteraceae</taxon>
        <taxon>Rubellimicrobium</taxon>
    </lineage>
</organism>
<accession>A0A5C4NHH5</accession>
<dbReference type="NCBIfam" id="TIGR00697">
    <property type="entry name" value="queuosine precursor transporter"/>
    <property type="match status" value="1"/>
</dbReference>
<dbReference type="PANTHER" id="PTHR34300:SF1">
    <property type="entry name" value="QUEUOSINE PRECURSOR TRANSPORTER"/>
    <property type="match status" value="1"/>
</dbReference>
<keyword evidence="1" id="KW-1003">Cell membrane</keyword>
<evidence type="ECO:0000256" key="1">
    <source>
        <dbReference type="HAMAP-Rule" id="MF_02088"/>
    </source>
</evidence>
<keyword evidence="3" id="KW-1185">Reference proteome</keyword>
<feature type="transmembrane region" description="Helical" evidence="1">
    <location>
        <begin position="26"/>
        <end position="47"/>
    </location>
</feature>
<dbReference type="InterPro" id="IPR003744">
    <property type="entry name" value="YhhQ"/>
</dbReference>
<dbReference type="Proteomes" id="UP000305709">
    <property type="component" value="Unassembled WGS sequence"/>
</dbReference>
<keyword evidence="1" id="KW-1133">Transmembrane helix</keyword>
<keyword evidence="1" id="KW-0472">Membrane</keyword>
<comment type="function">
    <text evidence="1">Involved in the import of queuosine (Q) precursors, required for Q precursor salvage.</text>
</comment>
<keyword evidence="1" id="KW-0997">Cell inner membrane</keyword>
<keyword evidence="1" id="KW-0813">Transport</keyword>
<reference evidence="2 3" key="1">
    <citation type="submission" date="2019-06" db="EMBL/GenBank/DDBJ databases">
        <authorList>
            <person name="Jiang L."/>
        </authorList>
    </citation>
    <scope>NUCLEOTIDE SEQUENCE [LARGE SCALE GENOMIC DNA]</scope>
    <source>
        <strain evidence="2 3">YIM 48858</strain>
    </source>
</reference>
<dbReference type="PANTHER" id="PTHR34300">
    <property type="entry name" value="QUEUOSINE PRECURSOR TRANSPORTER-RELATED"/>
    <property type="match status" value="1"/>
</dbReference>
<dbReference type="GO" id="GO:0005886">
    <property type="term" value="C:plasma membrane"/>
    <property type="evidence" value="ECO:0007669"/>
    <property type="project" value="UniProtKB-SubCell"/>
</dbReference>
<feature type="transmembrane region" description="Helical" evidence="1">
    <location>
        <begin position="85"/>
        <end position="108"/>
    </location>
</feature>
<dbReference type="Pfam" id="PF02592">
    <property type="entry name" value="Vut_1"/>
    <property type="match status" value="1"/>
</dbReference>
<feature type="transmembrane region" description="Helical" evidence="1">
    <location>
        <begin position="172"/>
        <end position="197"/>
    </location>
</feature>
<comment type="similarity">
    <text evidence="1">Belongs to the vitamin uptake transporter (VUT/ECF) (TC 2.A.88) family. Q precursor transporter subfamily.</text>
</comment>
<keyword evidence="1" id="KW-0812">Transmembrane</keyword>
<protein>
    <recommendedName>
        <fullName evidence="1">Probable queuosine precursor transporter</fullName>
        <shortName evidence="1">Q precursor transporter</shortName>
    </recommendedName>
</protein>
<dbReference type="OrthoDB" id="7065604at2"/>
<proteinExistence type="inferred from homology"/>
<comment type="subcellular location">
    <subcellularLocation>
        <location evidence="1">Cell inner membrane</location>
        <topology evidence="1">Multi-pass membrane protein</topology>
    </subcellularLocation>
</comment>
<sequence>MRLLPAILAMAAIVVASNVLVQFVIAGGLLTWGAFTYPLAFLVTDLTNRTQGPRAARAVVFWGFVTGIVCSLVGSQIMLETGPAVPLRVAVASGAAFLAAQLLDVAIFQRFRNREWWRAPLASSFVSSSVDTAIFFSVAFAATFSVLFPLSANEMVTWAQGPVPLLNLGPQAPLWVTLALADLCVKIALALIALVPYRLILGQMHQRVS</sequence>
<dbReference type="AlphaFoldDB" id="A0A5C4NHH5"/>
<dbReference type="GO" id="GO:0022857">
    <property type="term" value="F:transmembrane transporter activity"/>
    <property type="evidence" value="ECO:0007669"/>
    <property type="project" value="UniProtKB-UniRule"/>
</dbReference>
<dbReference type="EMBL" id="VDFV01000002">
    <property type="protein sequence ID" value="TNC74211.1"/>
    <property type="molecule type" value="Genomic_DNA"/>
</dbReference>
<feature type="transmembrane region" description="Helical" evidence="1">
    <location>
        <begin position="59"/>
        <end position="79"/>
    </location>
</feature>
<gene>
    <name evidence="2" type="ORF">FHG71_03195</name>
</gene>
<name>A0A5C4NHH5_9RHOB</name>
<dbReference type="HAMAP" id="MF_02088">
    <property type="entry name" value="Q_prec_transport"/>
    <property type="match status" value="1"/>
</dbReference>
<dbReference type="RefSeq" id="WP_139080172.1">
    <property type="nucleotide sequence ID" value="NZ_VDFV01000002.1"/>
</dbReference>
<feature type="transmembrane region" description="Helical" evidence="1">
    <location>
        <begin position="129"/>
        <end position="152"/>
    </location>
</feature>